<dbReference type="EMBL" id="JARJJS010000003">
    <property type="protein sequence ID" value="MDF4025929.1"/>
    <property type="molecule type" value="Genomic_DNA"/>
</dbReference>
<dbReference type="PANTHER" id="PTHR30160">
    <property type="entry name" value="TETRAACYLDISACCHARIDE 4'-KINASE-RELATED"/>
    <property type="match status" value="1"/>
</dbReference>
<dbReference type="SUPFAM" id="SSF53756">
    <property type="entry name" value="UDP-Glycosyltransferase/glycogen phosphorylase"/>
    <property type="match status" value="1"/>
</dbReference>
<evidence type="ECO:0000313" key="4">
    <source>
        <dbReference type="Proteomes" id="UP001528850"/>
    </source>
</evidence>
<accession>A0ABT6BCZ6</accession>
<dbReference type="Proteomes" id="UP001528850">
    <property type="component" value="Unassembled WGS sequence"/>
</dbReference>
<keyword evidence="4" id="KW-1185">Reference proteome</keyword>
<comment type="caution">
    <text evidence="3">The sequence shown here is derived from an EMBL/GenBank/DDBJ whole genome shotgun (WGS) entry which is preliminary data.</text>
</comment>
<evidence type="ECO:0000256" key="2">
    <source>
        <dbReference type="ARBA" id="ARBA00022679"/>
    </source>
</evidence>
<dbReference type="InterPro" id="IPR051199">
    <property type="entry name" value="LPS_LOS_Heptosyltrfase"/>
</dbReference>
<evidence type="ECO:0000313" key="3">
    <source>
        <dbReference type="EMBL" id="MDF4025929.1"/>
    </source>
</evidence>
<evidence type="ECO:0000256" key="1">
    <source>
        <dbReference type="ARBA" id="ARBA00022676"/>
    </source>
</evidence>
<protein>
    <submittedName>
        <fullName evidence="3">Glycosyltransferase family 9 protein</fullName>
    </submittedName>
</protein>
<keyword evidence="2" id="KW-0808">Transferase</keyword>
<name>A0ABT6BCZ6_9GAMM</name>
<reference evidence="3 4" key="1">
    <citation type="journal article" date="2024" name="Curr. Microbiol.">
        <title>Luteibacter sahnii sp. nov., A Novel Yellow-Colored Xanthomonadin Pigment Producing Probiotic Bacterium from Healthy Rice Seed Microbiome.</title>
        <authorList>
            <person name="Jaiswal G."/>
            <person name="Rana R."/>
            <person name="Nayak P.K."/>
            <person name="Chouhan R."/>
            <person name="Gandhi S.G."/>
            <person name="Patel H.K."/>
            <person name="Patil P.B."/>
        </authorList>
    </citation>
    <scope>NUCLEOTIDE SEQUENCE [LARGE SCALE GENOMIC DNA]</scope>
    <source>
        <strain evidence="3 4">PPL201</strain>
    </source>
</reference>
<dbReference type="RefSeq" id="WP_320551863.1">
    <property type="nucleotide sequence ID" value="NZ_JAQLOK010000004.1"/>
</dbReference>
<sequence>MGKRYTAPTGIHGVRRRWMRSLLHRLSPPVMARGERLPVLGVHRILVCRTSHSLGNTLLLTPLLAELERIYPGAEVDIVTQSPLGEALYGSWPSVRRILRLPSRFPPHLPWTLRVLRQMRAVTYDLAIDPDPQSKTGRLLLRMACATRKLGYVSAEKHGDVTHGVEVGTAARHVGQVPVFLLRAATGRRIDHAYPRADIRLDAEESAMGYGRLQRVLGRPDEGVAARPVIGVFANATGAKRLEQAWWFAMLDRLQALLPGHDIVEFIPMHGASILDDRFPALYSCNLRRFAACARHLDAFVSADCGPMHLAWSTGTPTFGVFVTTDRDEWGPFGDNGQVIDGGKHTPEDVAAMIARERGRAATERPVPTSAEAAHAYGRILSQARR</sequence>
<dbReference type="InterPro" id="IPR002201">
    <property type="entry name" value="Glyco_trans_9"/>
</dbReference>
<keyword evidence="1" id="KW-0328">Glycosyltransferase</keyword>
<dbReference type="Gene3D" id="3.40.50.2000">
    <property type="entry name" value="Glycogen Phosphorylase B"/>
    <property type="match status" value="2"/>
</dbReference>
<organism evidence="3 4">
    <name type="scientific">Luteibacter sahnii</name>
    <dbReference type="NCBI Taxonomy" id="3021977"/>
    <lineage>
        <taxon>Bacteria</taxon>
        <taxon>Pseudomonadati</taxon>
        <taxon>Pseudomonadota</taxon>
        <taxon>Gammaproteobacteria</taxon>
        <taxon>Lysobacterales</taxon>
        <taxon>Rhodanobacteraceae</taxon>
        <taxon>Luteibacter</taxon>
    </lineage>
</organism>
<dbReference type="Pfam" id="PF01075">
    <property type="entry name" value="Glyco_transf_9"/>
    <property type="match status" value="1"/>
</dbReference>
<gene>
    <name evidence="3" type="ORF">P3W24_13205</name>
</gene>
<proteinExistence type="predicted"/>